<dbReference type="PANTHER" id="PTHR42643:SF24">
    <property type="entry name" value="IONOTROPIC RECEPTOR 60A"/>
    <property type="match status" value="1"/>
</dbReference>
<evidence type="ECO:0000256" key="6">
    <source>
        <dbReference type="ARBA" id="ARBA00023065"/>
    </source>
</evidence>
<evidence type="ECO:0000256" key="2">
    <source>
        <dbReference type="ARBA" id="ARBA00022448"/>
    </source>
</evidence>
<keyword evidence="10" id="KW-1071">Ligand-gated ion channel</keyword>
<keyword evidence="9" id="KW-0325">Glycoprotein</keyword>
<keyword evidence="11" id="KW-0407">Ion channel</keyword>
<evidence type="ECO:0000256" key="3">
    <source>
        <dbReference type="ARBA" id="ARBA00022475"/>
    </source>
</evidence>
<feature type="transmembrane region" description="Helical" evidence="12">
    <location>
        <begin position="368"/>
        <end position="387"/>
    </location>
</feature>
<dbReference type="Gene3D" id="1.10.287.70">
    <property type="match status" value="1"/>
</dbReference>
<keyword evidence="7 12" id="KW-0472">Membrane</keyword>
<accession>A0AAV8YFV8</accession>
<protein>
    <recommendedName>
        <fullName evidence="13">Ionotropic glutamate receptor L-glutamate and glycine-binding domain-containing protein</fullName>
    </recommendedName>
</protein>
<reference evidence="14" key="1">
    <citation type="journal article" date="2023" name="Insect Mol. Biol.">
        <title>Genome sequencing provides insights into the evolution of gene families encoding plant cell wall-degrading enzymes in longhorned beetles.</title>
        <authorList>
            <person name="Shin N.R."/>
            <person name="Okamura Y."/>
            <person name="Kirsch R."/>
            <person name="Pauchet Y."/>
        </authorList>
    </citation>
    <scope>NUCLEOTIDE SEQUENCE</scope>
    <source>
        <strain evidence="14">AMC_N1</strain>
    </source>
</reference>
<dbReference type="PANTHER" id="PTHR42643">
    <property type="entry name" value="IONOTROPIC RECEPTOR 20A-RELATED"/>
    <property type="match status" value="1"/>
</dbReference>
<evidence type="ECO:0000313" key="14">
    <source>
        <dbReference type="EMBL" id="KAJ8949773.1"/>
    </source>
</evidence>
<dbReference type="SMART" id="SM00918">
    <property type="entry name" value="Lig_chan-Glu_bd"/>
    <property type="match status" value="1"/>
</dbReference>
<dbReference type="GO" id="GO:0015276">
    <property type="term" value="F:ligand-gated monoatomic ion channel activity"/>
    <property type="evidence" value="ECO:0007669"/>
    <property type="project" value="InterPro"/>
</dbReference>
<comment type="subcellular location">
    <subcellularLocation>
        <location evidence="1">Cell membrane</location>
        <topology evidence="1">Multi-pass membrane protein</topology>
    </subcellularLocation>
</comment>
<keyword evidence="4 12" id="KW-0812">Transmembrane</keyword>
<dbReference type="AlphaFoldDB" id="A0AAV8YFV8"/>
<dbReference type="GO" id="GO:0005886">
    <property type="term" value="C:plasma membrane"/>
    <property type="evidence" value="ECO:0007669"/>
    <property type="project" value="UniProtKB-SubCell"/>
</dbReference>
<dbReference type="EMBL" id="JAPWTK010000110">
    <property type="protein sequence ID" value="KAJ8949773.1"/>
    <property type="molecule type" value="Genomic_DNA"/>
</dbReference>
<evidence type="ECO:0000256" key="8">
    <source>
        <dbReference type="ARBA" id="ARBA00023170"/>
    </source>
</evidence>
<keyword evidence="5 12" id="KW-1133">Transmembrane helix</keyword>
<evidence type="ECO:0000256" key="1">
    <source>
        <dbReference type="ARBA" id="ARBA00004651"/>
    </source>
</evidence>
<dbReference type="InterPro" id="IPR019594">
    <property type="entry name" value="Glu/Gly-bd"/>
</dbReference>
<keyword evidence="6" id="KW-0406">Ion transport</keyword>
<organism evidence="14 15">
    <name type="scientific">Aromia moschata</name>
    <dbReference type="NCBI Taxonomy" id="1265417"/>
    <lineage>
        <taxon>Eukaryota</taxon>
        <taxon>Metazoa</taxon>
        <taxon>Ecdysozoa</taxon>
        <taxon>Arthropoda</taxon>
        <taxon>Hexapoda</taxon>
        <taxon>Insecta</taxon>
        <taxon>Pterygota</taxon>
        <taxon>Neoptera</taxon>
        <taxon>Endopterygota</taxon>
        <taxon>Coleoptera</taxon>
        <taxon>Polyphaga</taxon>
        <taxon>Cucujiformia</taxon>
        <taxon>Chrysomeloidea</taxon>
        <taxon>Cerambycidae</taxon>
        <taxon>Cerambycinae</taxon>
        <taxon>Callichromatini</taxon>
        <taxon>Aromia</taxon>
    </lineage>
</organism>
<feature type="transmembrane region" description="Helical" evidence="12">
    <location>
        <begin position="426"/>
        <end position="450"/>
    </location>
</feature>
<feature type="domain" description="Ionotropic glutamate receptor L-glutamate and glycine-binding" evidence="13">
    <location>
        <begin position="259"/>
        <end position="314"/>
    </location>
</feature>
<evidence type="ECO:0000256" key="11">
    <source>
        <dbReference type="ARBA" id="ARBA00023303"/>
    </source>
</evidence>
<evidence type="ECO:0000256" key="10">
    <source>
        <dbReference type="ARBA" id="ARBA00023286"/>
    </source>
</evidence>
<keyword evidence="3" id="KW-1003">Cell membrane</keyword>
<evidence type="ECO:0000256" key="12">
    <source>
        <dbReference type="SAM" id="Phobius"/>
    </source>
</evidence>
<proteinExistence type="predicted"/>
<sequence>MRHFLANIILVLDVLMVFGLVLNRQGPTHRRFVVDCLEEIVREHFHFRYGESDENHTMLFTVMVTRDMSSPAYEIQELLLKRIHGLAKWYQVETISDGKRHEFESYTDCSDDECQHNFIVDFKSNFYAIVIQDEDDFDDMIEILRNSDTFNPRAKYLVYIENGGRDYEKVAKSILRKMWEKFVKRVGVLIPVTLRVLKFYMLNTQTAGPYPCGSNITLKEMDRCVQGRMETIKKRYYSYKRMLDHGNCSLGVISAPYQPFVINENDGFEIDVLRTIGSSLNVHFNITIADNLTDTWGSKDENGSWTGKLKYVYDDFYIGVGNVEVGLSYVTDFTFTRYYHMEPLVFVVPIAHYVPKWRVLVAIFTTKMWGLCIGVILCFAIAFWLGSKLGKETRSFKSFGAALHSSYQITLWHPVFKQPLTDLTRVFFLSMNVFSILIASAYTCSLINYLTNPIRDHQPTMNKELRDVFGRIKYQVGGMSRYRELFNTTESEKSYDIFKIYQTAEGENDTLLYWLQKVGESEDIWTISSRLVANYLIEEGDSVATHPNGEPKIFVFNEKLMSYSVGMLVRKGHPLLHDIDGVLKNLVWGGLVAHMSRKYIMAIRRSKARQVDDGNYKALTIDHLQGAFALLVMGWILALNT</sequence>
<keyword evidence="2" id="KW-0813">Transport</keyword>
<keyword evidence="15" id="KW-1185">Reference proteome</keyword>
<dbReference type="Gene3D" id="3.40.190.10">
    <property type="entry name" value="Periplasmic binding protein-like II"/>
    <property type="match status" value="1"/>
</dbReference>
<name>A0AAV8YFV8_9CUCU</name>
<evidence type="ECO:0000259" key="13">
    <source>
        <dbReference type="SMART" id="SM00918"/>
    </source>
</evidence>
<comment type="caution">
    <text evidence="14">The sequence shown here is derived from an EMBL/GenBank/DDBJ whole genome shotgun (WGS) entry which is preliminary data.</text>
</comment>
<gene>
    <name evidence="14" type="ORF">NQ318_019002</name>
</gene>
<feature type="transmembrane region" description="Helical" evidence="12">
    <location>
        <begin position="6"/>
        <end position="22"/>
    </location>
</feature>
<keyword evidence="8" id="KW-0675">Receptor</keyword>
<dbReference type="Proteomes" id="UP001162162">
    <property type="component" value="Unassembled WGS sequence"/>
</dbReference>
<dbReference type="SUPFAM" id="SSF53850">
    <property type="entry name" value="Periplasmic binding protein-like II"/>
    <property type="match status" value="1"/>
</dbReference>
<evidence type="ECO:0000256" key="5">
    <source>
        <dbReference type="ARBA" id="ARBA00022989"/>
    </source>
</evidence>
<evidence type="ECO:0000256" key="7">
    <source>
        <dbReference type="ARBA" id="ARBA00023136"/>
    </source>
</evidence>
<evidence type="ECO:0000256" key="9">
    <source>
        <dbReference type="ARBA" id="ARBA00023180"/>
    </source>
</evidence>
<dbReference type="InterPro" id="IPR052192">
    <property type="entry name" value="Insect_Ionotropic_Sensory_Rcpt"/>
</dbReference>
<evidence type="ECO:0000256" key="4">
    <source>
        <dbReference type="ARBA" id="ARBA00022692"/>
    </source>
</evidence>
<evidence type="ECO:0000313" key="15">
    <source>
        <dbReference type="Proteomes" id="UP001162162"/>
    </source>
</evidence>